<dbReference type="AlphaFoldDB" id="A0A7J8DTK6"/>
<accession>A0A7J8DTK6</accession>
<feature type="region of interest" description="Disordered" evidence="1">
    <location>
        <begin position="1"/>
        <end position="25"/>
    </location>
</feature>
<protein>
    <submittedName>
        <fullName evidence="2">Uncharacterized protein</fullName>
    </submittedName>
</protein>
<organism evidence="2 3">
    <name type="scientific">Molossus molossus</name>
    <name type="common">Pallas' mastiff bat</name>
    <name type="synonym">Vespertilio molossus</name>
    <dbReference type="NCBI Taxonomy" id="27622"/>
    <lineage>
        <taxon>Eukaryota</taxon>
        <taxon>Metazoa</taxon>
        <taxon>Chordata</taxon>
        <taxon>Craniata</taxon>
        <taxon>Vertebrata</taxon>
        <taxon>Euteleostomi</taxon>
        <taxon>Mammalia</taxon>
        <taxon>Eutheria</taxon>
        <taxon>Laurasiatheria</taxon>
        <taxon>Chiroptera</taxon>
        <taxon>Yangochiroptera</taxon>
        <taxon>Molossidae</taxon>
        <taxon>Molossus</taxon>
    </lineage>
</organism>
<evidence type="ECO:0000256" key="1">
    <source>
        <dbReference type="SAM" id="MobiDB-lite"/>
    </source>
</evidence>
<evidence type="ECO:0000313" key="3">
    <source>
        <dbReference type="Proteomes" id="UP000550707"/>
    </source>
</evidence>
<sequence>MRELSFKSSASEGNLEHQEKRKRNRNALSAEVTAAMLMSVRMQPEFECKLSHLFTCKLGKFPQTFSCQFPYLHNEDFQVVNSSMIPVCPNPATTSEQEFLYNYNKKILYSPHASLINHHGLFNKFIFISDYGLKAV</sequence>
<name>A0A7J8DTK6_MOLMO</name>
<comment type="caution">
    <text evidence="2">The sequence shown here is derived from an EMBL/GenBank/DDBJ whole genome shotgun (WGS) entry which is preliminary data.</text>
</comment>
<reference evidence="2 3" key="1">
    <citation type="journal article" date="2020" name="Nature">
        <title>Six reference-quality genomes reveal evolution of bat adaptations.</title>
        <authorList>
            <person name="Jebb D."/>
            <person name="Huang Z."/>
            <person name="Pippel M."/>
            <person name="Hughes G.M."/>
            <person name="Lavrichenko K."/>
            <person name="Devanna P."/>
            <person name="Winkler S."/>
            <person name="Jermiin L.S."/>
            <person name="Skirmuntt E.C."/>
            <person name="Katzourakis A."/>
            <person name="Burkitt-Gray L."/>
            <person name="Ray D.A."/>
            <person name="Sullivan K.A.M."/>
            <person name="Roscito J.G."/>
            <person name="Kirilenko B.M."/>
            <person name="Davalos L.M."/>
            <person name="Corthals A.P."/>
            <person name="Power M.L."/>
            <person name="Jones G."/>
            <person name="Ransome R.D."/>
            <person name="Dechmann D.K.N."/>
            <person name="Locatelli A.G."/>
            <person name="Puechmaille S.J."/>
            <person name="Fedrigo O."/>
            <person name="Jarvis E.D."/>
            <person name="Hiller M."/>
            <person name="Vernes S.C."/>
            <person name="Myers E.W."/>
            <person name="Teeling E.C."/>
        </authorList>
    </citation>
    <scope>NUCLEOTIDE SEQUENCE [LARGE SCALE GENOMIC DNA]</scope>
    <source>
        <strain evidence="2">MMolMol1</strain>
        <tissue evidence="2">Muscle</tissue>
    </source>
</reference>
<dbReference type="InParanoid" id="A0A7J8DTK6"/>
<feature type="compositionally biased region" description="Polar residues" evidence="1">
    <location>
        <begin position="1"/>
        <end position="12"/>
    </location>
</feature>
<evidence type="ECO:0000313" key="2">
    <source>
        <dbReference type="EMBL" id="KAF6426463.1"/>
    </source>
</evidence>
<dbReference type="EMBL" id="JACASF010000016">
    <property type="protein sequence ID" value="KAF6426463.1"/>
    <property type="molecule type" value="Genomic_DNA"/>
</dbReference>
<proteinExistence type="predicted"/>
<gene>
    <name evidence="2" type="ORF">HJG59_009161</name>
</gene>
<dbReference type="Proteomes" id="UP000550707">
    <property type="component" value="Unassembled WGS sequence"/>
</dbReference>
<keyword evidence="3" id="KW-1185">Reference proteome</keyword>